<dbReference type="EMBL" id="VWCJ01000001">
    <property type="protein sequence ID" value="KAA5001862.1"/>
    <property type="molecule type" value="Genomic_DNA"/>
</dbReference>
<comment type="caution">
    <text evidence="1">The sequence shown here is derived from an EMBL/GenBank/DDBJ whole genome shotgun (WGS) entry which is preliminary data.</text>
</comment>
<accession>A0A642F7P2</accession>
<dbReference type="RefSeq" id="WP_032591756.1">
    <property type="nucleotide sequence ID" value="NZ_CP043610.1"/>
</dbReference>
<proteinExistence type="predicted"/>
<sequence length="74" mass="8859">MKIQDKKIRECKQLFEELEHINLPNNFKTKGGVPIPASYIKTYINEYKIEIEKSNYTNKEYITALYYLRDKALL</sequence>
<evidence type="ECO:0000313" key="2">
    <source>
        <dbReference type="Proteomes" id="UP000460666"/>
    </source>
</evidence>
<reference evidence="1 2" key="1">
    <citation type="journal article" date="2019" name="Nat. Med.">
        <title>A library of human gut bacterial isolates paired with longitudinal multiomics data enables mechanistic microbiome research.</title>
        <authorList>
            <person name="Poyet M."/>
            <person name="Groussin M."/>
            <person name="Gibbons S.M."/>
            <person name="Avila-Pacheco J."/>
            <person name="Jiang X."/>
            <person name="Kearney S.M."/>
            <person name="Perrotta A.R."/>
            <person name="Berdy B."/>
            <person name="Zhao S."/>
            <person name="Lieberman T.D."/>
            <person name="Swanson P.K."/>
            <person name="Smith M."/>
            <person name="Roesemann S."/>
            <person name="Alexander J.E."/>
            <person name="Rich S.A."/>
            <person name="Livny J."/>
            <person name="Vlamakis H."/>
            <person name="Clish C."/>
            <person name="Bullock K."/>
            <person name="Deik A."/>
            <person name="Scott J."/>
            <person name="Pierce K.A."/>
            <person name="Xavier R.J."/>
            <person name="Alm E.J."/>
        </authorList>
    </citation>
    <scope>NUCLEOTIDE SEQUENCE [LARGE SCALE GENOMIC DNA]</scope>
    <source>
        <strain evidence="1 2">BIOML-A46</strain>
    </source>
</reference>
<gene>
    <name evidence="1" type="ORF">F2Z89_00710</name>
</gene>
<organism evidence="1 2">
    <name type="scientific">Bacteroides fragilis</name>
    <dbReference type="NCBI Taxonomy" id="817"/>
    <lineage>
        <taxon>Bacteria</taxon>
        <taxon>Pseudomonadati</taxon>
        <taxon>Bacteroidota</taxon>
        <taxon>Bacteroidia</taxon>
        <taxon>Bacteroidales</taxon>
        <taxon>Bacteroidaceae</taxon>
        <taxon>Bacteroides</taxon>
    </lineage>
</organism>
<evidence type="ECO:0000313" key="1">
    <source>
        <dbReference type="EMBL" id="KAA5001862.1"/>
    </source>
</evidence>
<dbReference type="Proteomes" id="UP000460666">
    <property type="component" value="Unassembled WGS sequence"/>
</dbReference>
<dbReference type="AlphaFoldDB" id="A0A642F7P2"/>
<name>A0A642F7P2_BACFG</name>
<protein>
    <submittedName>
        <fullName evidence="1">Uncharacterized protein</fullName>
    </submittedName>
</protein>